<dbReference type="RefSeq" id="WP_064725195.1">
    <property type="nucleotide sequence ID" value="NZ_LJBJ02000006.1"/>
</dbReference>
<gene>
    <name evidence="3" type="ORF">AN277_0204395</name>
</gene>
<dbReference type="AlphaFoldDB" id="A0A199NUE1"/>
<protein>
    <recommendedName>
        <fullName evidence="2">GerMN domain-containing protein</fullName>
    </recommendedName>
</protein>
<dbReference type="InterPro" id="IPR018910">
    <property type="entry name" value="LpqB_C"/>
</dbReference>
<dbReference type="Pfam" id="PF10647">
    <property type="entry name" value="Gmad1"/>
    <property type="match status" value="1"/>
</dbReference>
<reference evidence="3" key="1">
    <citation type="submission" date="2016-06" db="EMBL/GenBank/DDBJ databases">
        <title>Identification of putative biosynthetic pathways for the production of bioactive secondary metabolites by the marine actinomycete Kocuria kristinae RUTW2-3.</title>
        <authorList>
            <person name="Waterworth S.C."/>
            <person name="Walmsley T.A."/>
            <person name="Matongo T."/>
            <person name="Davies-Coleman M.T."/>
            <person name="Dorrington R.A."/>
        </authorList>
    </citation>
    <scope>NUCLEOTIDE SEQUENCE [LARGE SCALE GENOMIC DNA]</scope>
    <source>
        <strain evidence="3">RUTW2-3</strain>
    </source>
</reference>
<accession>A0A199NUE1</accession>
<evidence type="ECO:0000259" key="2">
    <source>
        <dbReference type="SMART" id="SM00909"/>
    </source>
</evidence>
<feature type="domain" description="GerMN" evidence="2">
    <location>
        <begin position="213"/>
        <end position="304"/>
    </location>
</feature>
<dbReference type="Pfam" id="PF10646">
    <property type="entry name" value="Germane"/>
    <property type="match status" value="1"/>
</dbReference>
<dbReference type="SUPFAM" id="SSF82171">
    <property type="entry name" value="DPP6 N-terminal domain-like"/>
    <property type="match status" value="1"/>
</dbReference>
<evidence type="ECO:0000313" key="3">
    <source>
        <dbReference type="EMBL" id="OAX52213.1"/>
    </source>
</evidence>
<dbReference type="Pfam" id="PF25976">
    <property type="entry name" value="LpqB_N"/>
    <property type="match status" value="1"/>
</dbReference>
<name>A0A199NUE1_9MICC</name>
<dbReference type="SMART" id="SM00909">
    <property type="entry name" value="Germane"/>
    <property type="match status" value="1"/>
</dbReference>
<dbReference type="Proteomes" id="UP000053171">
    <property type="component" value="Unassembled WGS sequence"/>
</dbReference>
<evidence type="ECO:0000313" key="4">
    <source>
        <dbReference type="Proteomes" id="UP000053171"/>
    </source>
</evidence>
<dbReference type="InterPro" id="IPR059026">
    <property type="entry name" value="LpqB_N"/>
</dbReference>
<dbReference type="PROSITE" id="PS51257">
    <property type="entry name" value="PROKAR_LIPOPROTEIN"/>
    <property type="match status" value="1"/>
</dbReference>
<comment type="caution">
    <text evidence="3">The sequence shown here is derived from an EMBL/GenBank/DDBJ whole genome shotgun (WGS) entry which is preliminary data.</text>
</comment>
<feature type="region of interest" description="Disordered" evidence="1">
    <location>
        <begin position="46"/>
        <end position="70"/>
    </location>
</feature>
<dbReference type="EMBL" id="LJBJ02000006">
    <property type="protein sequence ID" value="OAX52213.1"/>
    <property type="molecule type" value="Genomic_DNA"/>
</dbReference>
<sequence length="568" mass="61389">MITARPIPTGRRPRVRRILLALLALILGLTACGRIPTDGQVYHYAEDETSSATPTPAYSPAGPREGDDPEQILRGFFEAGTGVEDDYAVARSFLTRDLAASWSPEDETWVYRDGITVEGDGGQDRLRAEIPVATHVDDRGIATSYDEPDTRTLHVGFTRVDGQWRISSIPNGTALTRTQFERLFRSFSLYFYDPTYTYAVPDIRWFVSRPTVATSLVRVLLQGPAPYLTGAVVSPIPAGTSLQRASVPVDGGVAQVGLTGGEISKAGQLTLERMHSQLRQTLSGITAISDAAISIDDKKIDVGQVSDYREPQKDPQVGEQQVGVREDELVSYAPDQVRAISDLQAPLSAPRQPGTDPSRSVYAYLDEDRGHLGVRAKNGTALDLDLPGRLTRPSIDFRRWVWTASADGTVHAVLGDRDGQQPRTVTADWLRGQSVSSLRISRDGTRALVVTGEGSAARLWVAGVVREENGAPTRLLDPLRVSTTVHPAQARWISDSAAVIADTAGDGVEVMHLTGRSDQLDGLSGIEAISGGDGVQSVYAQTSSDVYRLSGASWSRVETAVRDLAYPG</sequence>
<keyword evidence="4" id="KW-1185">Reference proteome</keyword>
<dbReference type="InterPro" id="IPR019606">
    <property type="entry name" value="GerMN"/>
</dbReference>
<proteinExistence type="predicted"/>
<organism evidence="3 4">
    <name type="scientific">Rothia kristinae</name>
    <dbReference type="NCBI Taxonomy" id="37923"/>
    <lineage>
        <taxon>Bacteria</taxon>
        <taxon>Bacillati</taxon>
        <taxon>Actinomycetota</taxon>
        <taxon>Actinomycetes</taxon>
        <taxon>Micrococcales</taxon>
        <taxon>Micrococcaceae</taxon>
        <taxon>Rothia</taxon>
    </lineage>
</organism>
<evidence type="ECO:0000256" key="1">
    <source>
        <dbReference type="SAM" id="MobiDB-lite"/>
    </source>
</evidence>